<proteinExistence type="predicted"/>
<evidence type="ECO:0000313" key="1">
    <source>
        <dbReference type="EMBL" id="MBX59346.1"/>
    </source>
</evidence>
<reference evidence="1" key="1">
    <citation type="submission" date="2018-02" db="EMBL/GenBank/DDBJ databases">
        <title>Rhizophora mucronata_Transcriptome.</title>
        <authorList>
            <person name="Meera S.P."/>
            <person name="Sreeshan A."/>
            <person name="Augustine A."/>
        </authorList>
    </citation>
    <scope>NUCLEOTIDE SEQUENCE</scope>
    <source>
        <tissue evidence="1">Leaf</tissue>
    </source>
</reference>
<dbReference type="EMBL" id="GGEC01078862">
    <property type="protein sequence ID" value="MBX59346.1"/>
    <property type="molecule type" value="Transcribed_RNA"/>
</dbReference>
<dbReference type="AlphaFoldDB" id="A0A2P2PX67"/>
<organism evidence="1">
    <name type="scientific">Rhizophora mucronata</name>
    <name type="common">Asiatic mangrove</name>
    <dbReference type="NCBI Taxonomy" id="61149"/>
    <lineage>
        <taxon>Eukaryota</taxon>
        <taxon>Viridiplantae</taxon>
        <taxon>Streptophyta</taxon>
        <taxon>Embryophyta</taxon>
        <taxon>Tracheophyta</taxon>
        <taxon>Spermatophyta</taxon>
        <taxon>Magnoliopsida</taxon>
        <taxon>eudicotyledons</taxon>
        <taxon>Gunneridae</taxon>
        <taxon>Pentapetalae</taxon>
        <taxon>rosids</taxon>
        <taxon>fabids</taxon>
        <taxon>Malpighiales</taxon>
        <taxon>Rhizophoraceae</taxon>
        <taxon>Rhizophora</taxon>
    </lineage>
</organism>
<name>A0A2P2PX67_RHIMU</name>
<sequence>MTEQTAESHSCSLVHKVCSSHLHFLQC</sequence>
<accession>A0A2P2PX67</accession>
<protein>
    <submittedName>
        <fullName evidence="1">Uncharacterized protein</fullName>
    </submittedName>
</protein>